<evidence type="ECO:0000259" key="5">
    <source>
        <dbReference type="Pfam" id="PF25917"/>
    </source>
</evidence>
<dbReference type="InterPro" id="IPR058627">
    <property type="entry name" value="MdtA-like_C"/>
</dbReference>
<dbReference type="Pfam" id="PF25967">
    <property type="entry name" value="RND-MFP_C"/>
    <property type="match status" value="1"/>
</dbReference>
<dbReference type="KEGG" id="bav:BAV2462"/>
<comment type="subcellular location">
    <subcellularLocation>
        <location evidence="1">Cell envelope</location>
    </subcellularLocation>
</comment>
<evidence type="ECO:0000259" key="7">
    <source>
        <dbReference type="Pfam" id="PF25967"/>
    </source>
</evidence>
<dbReference type="AlphaFoldDB" id="Q2KXL8"/>
<dbReference type="NCBIfam" id="TIGR01730">
    <property type="entry name" value="RND_mfp"/>
    <property type="match status" value="1"/>
</dbReference>
<dbReference type="EMBL" id="AM167904">
    <property type="protein sequence ID" value="CAJ50072.1"/>
    <property type="molecule type" value="Genomic_DNA"/>
</dbReference>
<comment type="similarity">
    <text evidence="2">Belongs to the membrane fusion protein (MFP) (TC 8.A.1) family.</text>
</comment>
<feature type="domain" description="Multidrug resistance protein MdtA-like barrel-sandwich hybrid" evidence="5">
    <location>
        <begin position="61"/>
        <end position="204"/>
    </location>
</feature>
<feature type="region of interest" description="Disordered" evidence="3">
    <location>
        <begin position="367"/>
        <end position="394"/>
    </location>
</feature>
<dbReference type="Proteomes" id="UP000001977">
    <property type="component" value="Chromosome"/>
</dbReference>
<proteinExistence type="inferred from homology"/>
<feature type="domain" description="Multidrug resistance protein MdtA-like beta-barrel" evidence="6">
    <location>
        <begin position="208"/>
        <end position="298"/>
    </location>
</feature>
<dbReference type="Gene3D" id="2.40.30.170">
    <property type="match status" value="1"/>
</dbReference>
<dbReference type="PANTHER" id="PTHR30158:SF3">
    <property type="entry name" value="MULTIDRUG EFFLUX PUMP SUBUNIT ACRA-RELATED"/>
    <property type="match status" value="1"/>
</dbReference>
<organism evidence="8 9">
    <name type="scientific">Bordetella avium (strain 197N)</name>
    <dbReference type="NCBI Taxonomy" id="360910"/>
    <lineage>
        <taxon>Bacteria</taxon>
        <taxon>Pseudomonadati</taxon>
        <taxon>Pseudomonadota</taxon>
        <taxon>Betaproteobacteria</taxon>
        <taxon>Burkholderiales</taxon>
        <taxon>Alcaligenaceae</taxon>
        <taxon>Bordetella</taxon>
    </lineage>
</organism>
<protein>
    <submittedName>
        <fullName evidence="8">Multidrug efflux system inner membrane protein</fullName>
    </submittedName>
</protein>
<dbReference type="GO" id="GO:0046677">
    <property type="term" value="P:response to antibiotic"/>
    <property type="evidence" value="ECO:0007669"/>
    <property type="project" value="TreeGrafter"/>
</dbReference>
<dbReference type="Pfam" id="PF25917">
    <property type="entry name" value="BSH_RND"/>
    <property type="match status" value="1"/>
</dbReference>
<evidence type="ECO:0000256" key="3">
    <source>
        <dbReference type="SAM" id="MobiDB-lite"/>
    </source>
</evidence>
<reference evidence="8 9" key="1">
    <citation type="journal article" date="2006" name="J. Bacteriol.">
        <title>Comparison of the genome sequence of the poultry pathogen Bordetella avium with those of B. bronchiseptica, B. pertussis, and B. parapertussis reveals extensive diversity in surface structures associated with host interaction.</title>
        <authorList>
            <person name="Sebaihia M."/>
            <person name="Preston A."/>
            <person name="Maskell D.J."/>
            <person name="Kuzmiak H."/>
            <person name="Connell T.D."/>
            <person name="King N.D."/>
            <person name="Orndorff P.E."/>
            <person name="Miyamoto D.M."/>
            <person name="Thomson N.R."/>
            <person name="Harris D."/>
            <person name="Goble A."/>
            <person name="Lord A."/>
            <person name="Murphy L."/>
            <person name="Quail M.A."/>
            <person name="Rutter S."/>
            <person name="Squares R."/>
            <person name="Squares S."/>
            <person name="Woodward J."/>
            <person name="Parkhill J."/>
            <person name="Temple L.M."/>
        </authorList>
    </citation>
    <scope>NUCLEOTIDE SEQUENCE [LARGE SCALE GENOMIC DNA]</scope>
    <source>
        <strain evidence="8 9">197N</strain>
    </source>
</reference>
<dbReference type="Gene3D" id="2.40.420.20">
    <property type="match status" value="1"/>
</dbReference>
<dbReference type="FunFam" id="2.40.420.20:FF:000001">
    <property type="entry name" value="Efflux RND transporter periplasmic adaptor subunit"/>
    <property type="match status" value="1"/>
</dbReference>
<evidence type="ECO:0000313" key="9">
    <source>
        <dbReference type="Proteomes" id="UP000001977"/>
    </source>
</evidence>
<dbReference type="InterPro" id="IPR058626">
    <property type="entry name" value="MdtA-like_b-barrel"/>
</dbReference>
<dbReference type="RefSeq" id="WP_012418121.1">
    <property type="nucleotide sequence ID" value="NC_010645.1"/>
</dbReference>
<evidence type="ECO:0000256" key="2">
    <source>
        <dbReference type="ARBA" id="ARBA00009477"/>
    </source>
</evidence>
<evidence type="ECO:0000259" key="6">
    <source>
        <dbReference type="Pfam" id="PF25944"/>
    </source>
</evidence>
<dbReference type="GO" id="GO:0022857">
    <property type="term" value="F:transmembrane transporter activity"/>
    <property type="evidence" value="ECO:0007669"/>
    <property type="project" value="InterPro"/>
</dbReference>
<dbReference type="Gene3D" id="1.10.287.470">
    <property type="entry name" value="Helix hairpin bin"/>
    <property type="match status" value="1"/>
</dbReference>
<dbReference type="PROSITE" id="PS51257">
    <property type="entry name" value="PROKAR_LIPOPROTEIN"/>
    <property type="match status" value="1"/>
</dbReference>
<evidence type="ECO:0000313" key="8">
    <source>
        <dbReference type="EMBL" id="CAJ50072.1"/>
    </source>
</evidence>
<dbReference type="GO" id="GO:0030313">
    <property type="term" value="C:cell envelope"/>
    <property type="evidence" value="ECO:0007669"/>
    <property type="project" value="UniProtKB-SubCell"/>
</dbReference>
<feature type="domain" description="Multidrug resistance protein MdtA-like alpha-helical hairpin" evidence="4">
    <location>
        <begin position="102"/>
        <end position="171"/>
    </location>
</feature>
<dbReference type="GeneID" id="92934361"/>
<evidence type="ECO:0000256" key="1">
    <source>
        <dbReference type="ARBA" id="ARBA00004196"/>
    </source>
</evidence>
<feature type="domain" description="Multidrug resistance protein MdtA-like C-terminal permuted SH3" evidence="7">
    <location>
        <begin position="303"/>
        <end position="364"/>
    </location>
</feature>
<accession>Q2KXL8</accession>
<name>Q2KXL8_BORA1</name>
<dbReference type="PANTHER" id="PTHR30158">
    <property type="entry name" value="ACRA/E-RELATED COMPONENT OF DRUG EFFLUX TRANSPORTER"/>
    <property type="match status" value="1"/>
</dbReference>
<keyword evidence="9" id="KW-1185">Reference proteome</keyword>
<dbReference type="Pfam" id="PF25876">
    <property type="entry name" value="HH_MFP_RND"/>
    <property type="match status" value="1"/>
</dbReference>
<dbReference type="InterPro" id="IPR058625">
    <property type="entry name" value="MdtA-like_BSH"/>
</dbReference>
<dbReference type="eggNOG" id="COG0845">
    <property type="taxonomic scope" value="Bacteria"/>
</dbReference>
<dbReference type="InterPro" id="IPR058624">
    <property type="entry name" value="MdtA-like_HH"/>
</dbReference>
<dbReference type="OrthoDB" id="9783047at2"/>
<dbReference type="STRING" id="360910.BAV2462"/>
<dbReference type="Pfam" id="PF25944">
    <property type="entry name" value="Beta-barrel_RND"/>
    <property type="match status" value="1"/>
</dbReference>
<sequence>MRFSPQRVSGFGLAVAIAFILSGCGEQPQMNPGMPQVAVLTVQPQKTSIISDLPGRVDAVRDAQIRARVTGIVQKVQFQQGGEVKENQVLFKIDPAPYKASYDQATAQLKQAQADLYSAKLLADRYAPLVKANAVSKQEYDNAVAAYRQADAAVAAAKAAQTAASINLGYTNVTSPITGRIGRPLVTEGALVDAASATQMALVQQLDPVYIDFTQSTTDLARLREAFASGQLQKLGPDTARVSIVLENGAIYNHPGKLLFTGITVDPSTGNVVLRAEVPNPDEILLPGMYVRVRLDEGVDDKALMVPQQALQRTADGMQSLMVVKDGKVQQVPITTSPAAINNQWVVTSGLSAGDMVVVEGFQKIRPGAPVQTSPWDPKAKPGQAQPAKQEPKS</sequence>
<gene>
    <name evidence="8" type="ordered locus">BAV2462</name>
</gene>
<dbReference type="InterPro" id="IPR006143">
    <property type="entry name" value="RND_pump_MFP"/>
</dbReference>
<dbReference type="SUPFAM" id="SSF111369">
    <property type="entry name" value="HlyD-like secretion proteins"/>
    <property type="match status" value="1"/>
</dbReference>
<dbReference type="GO" id="GO:0005886">
    <property type="term" value="C:plasma membrane"/>
    <property type="evidence" value="ECO:0007669"/>
    <property type="project" value="TreeGrafter"/>
</dbReference>
<dbReference type="HOGENOM" id="CLU_018816_2_1_4"/>
<dbReference type="Gene3D" id="2.40.50.100">
    <property type="match status" value="1"/>
</dbReference>
<evidence type="ECO:0000259" key="4">
    <source>
        <dbReference type="Pfam" id="PF25876"/>
    </source>
</evidence>